<organism evidence="2">
    <name type="scientific">Physcomitrium patens</name>
    <name type="common">Spreading-leaved earth moss</name>
    <name type="synonym">Physcomitrella patens</name>
    <dbReference type="NCBI Taxonomy" id="3218"/>
    <lineage>
        <taxon>Eukaryota</taxon>
        <taxon>Viridiplantae</taxon>
        <taxon>Streptophyta</taxon>
        <taxon>Embryophyta</taxon>
        <taxon>Bryophyta</taxon>
        <taxon>Bryophytina</taxon>
        <taxon>Bryopsida</taxon>
        <taxon>Funariidae</taxon>
        <taxon>Funariales</taxon>
        <taxon>Funariaceae</taxon>
        <taxon>Physcomitrium</taxon>
    </lineage>
</organism>
<dbReference type="Proteomes" id="UP000006727">
    <property type="component" value="Chromosome 14"/>
</dbReference>
<reference evidence="2 4" key="1">
    <citation type="journal article" date="2008" name="Science">
        <title>The Physcomitrella genome reveals evolutionary insights into the conquest of land by plants.</title>
        <authorList>
            <person name="Rensing S."/>
            <person name="Lang D."/>
            <person name="Zimmer A."/>
            <person name="Terry A."/>
            <person name="Salamov A."/>
            <person name="Shapiro H."/>
            <person name="Nishiyama T."/>
            <person name="Perroud P.-F."/>
            <person name="Lindquist E."/>
            <person name="Kamisugi Y."/>
            <person name="Tanahashi T."/>
            <person name="Sakakibara K."/>
            <person name="Fujita T."/>
            <person name="Oishi K."/>
            <person name="Shin-I T."/>
            <person name="Kuroki Y."/>
            <person name="Toyoda A."/>
            <person name="Suzuki Y."/>
            <person name="Hashimoto A."/>
            <person name="Yamaguchi K."/>
            <person name="Sugano A."/>
            <person name="Kohara Y."/>
            <person name="Fujiyama A."/>
            <person name="Anterola A."/>
            <person name="Aoki S."/>
            <person name="Ashton N."/>
            <person name="Barbazuk W.B."/>
            <person name="Barker E."/>
            <person name="Bennetzen J."/>
            <person name="Bezanilla M."/>
            <person name="Blankenship R."/>
            <person name="Cho S.H."/>
            <person name="Dutcher S."/>
            <person name="Estelle M."/>
            <person name="Fawcett J.A."/>
            <person name="Gundlach H."/>
            <person name="Hanada K."/>
            <person name="Heyl A."/>
            <person name="Hicks K.A."/>
            <person name="Hugh J."/>
            <person name="Lohr M."/>
            <person name="Mayer K."/>
            <person name="Melkozernov A."/>
            <person name="Murata T."/>
            <person name="Nelson D."/>
            <person name="Pils B."/>
            <person name="Prigge M."/>
            <person name="Reiss B."/>
            <person name="Renner T."/>
            <person name="Rombauts S."/>
            <person name="Rushton P."/>
            <person name="Sanderfoot A."/>
            <person name="Schween G."/>
            <person name="Shiu S.-H."/>
            <person name="Stueber K."/>
            <person name="Theodoulou F.L."/>
            <person name="Tu H."/>
            <person name="Van de Peer Y."/>
            <person name="Verrier P.J."/>
            <person name="Waters E."/>
            <person name="Wood A."/>
            <person name="Yang L."/>
            <person name="Cove D."/>
            <person name="Cuming A."/>
            <person name="Hasebe M."/>
            <person name="Lucas S."/>
            <person name="Mishler D.B."/>
            <person name="Reski R."/>
            <person name="Grigoriev I."/>
            <person name="Quatrano R.S."/>
            <person name="Boore J.L."/>
        </authorList>
    </citation>
    <scope>NUCLEOTIDE SEQUENCE [LARGE SCALE GENOMIC DNA]</scope>
    <source>
        <strain evidence="3 4">cv. Gransden 2004</strain>
    </source>
</reference>
<protein>
    <submittedName>
        <fullName evidence="2 3">Uncharacterized protein</fullName>
    </submittedName>
</protein>
<keyword evidence="4" id="KW-1185">Reference proteome</keyword>
<accession>A0A2K1JGD7</accession>
<dbReference type="InParanoid" id="A0A2K1JGD7"/>
<name>A0A2K1JGD7_PHYPA</name>
<evidence type="ECO:0000313" key="4">
    <source>
        <dbReference type="Proteomes" id="UP000006727"/>
    </source>
</evidence>
<dbReference type="EnsemblPlants" id="Pp3c14_4648V3.1">
    <property type="protein sequence ID" value="Pp3c14_4648V3.1"/>
    <property type="gene ID" value="Pp3c14_4648"/>
</dbReference>
<feature type="region of interest" description="Disordered" evidence="1">
    <location>
        <begin position="1"/>
        <end position="21"/>
    </location>
</feature>
<dbReference type="EMBL" id="ABEU02000014">
    <property type="protein sequence ID" value="PNR40614.1"/>
    <property type="molecule type" value="Genomic_DNA"/>
</dbReference>
<dbReference type="Gramene" id="Pp3c14_4648V3.1">
    <property type="protein sequence ID" value="Pp3c14_4648V3.1"/>
    <property type="gene ID" value="Pp3c14_4648"/>
</dbReference>
<proteinExistence type="predicted"/>
<evidence type="ECO:0000313" key="2">
    <source>
        <dbReference type="EMBL" id="PNR40614.1"/>
    </source>
</evidence>
<evidence type="ECO:0000256" key="1">
    <source>
        <dbReference type="SAM" id="MobiDB-lite"/>
    </source>
</evidence>
<evidence type="ECO:0000313" key="3">
    <source>
        <dbReference type="EnsemblPlants" id="Pp3c14_4648V3.1"/>
    </source>
</evidence>
<reference evidence="2 4" key="2">
    <citation type="journal article" date="2018" name="Plant J.">
        <title>The Physcomitrella patens chromosome-scale assembly reveals moss genome structure and evolution.</title>
        <authorList>
            <person name="Lang D."/>
            <person name="Ullrich K.K."/>
            <person name="Murat F."/>
            <person name="Fuchs J."/>
            <person name="Jenkins J."/>
            <person name="Haas F.B."/>
            <person name="Piednoel M."/>
            <person name="Gundlach H."/>
            <person name="Van Bel M."/>
            <person name="Meyberg R."/>
            <person name="Vives C."/>
            <person name="Morata J."/>
            <person name="Symeonidi A."/>
            <person name="Hiss M."/>
            <person name="Muchero W."/>
            <person name="Kamisugi Y."/>
            <person name="Saleh O."/>
            <person name="Blanc G."/>
            <person name="Decker E.L."/>
            <person name="van Gessel N."/>
            <person name="Grimwood J."/>
            <person name="Hayes R.D."/>
            <person name="Graham S.W."/>
            <person name="Gunter L.E."/>
            <person name="McDaniel S.F."/>
            <person name="Hoernstein S.N.W."/>
            <person name="Larsson A."/>
            <person name="Li F.W."/>
            <person name="Perroud P.F."/>
            <person name="Phillips J."/>
            <person name="Ranjan P."/>
            <person name="Rokshar D.S."/>
            <person name="Rothfels C.J."/>
            <person name="Schneider L."/>
            <person name="Shu S."/>
            <person name="Stevenson D.W."/>
            <person name="Thummler F."/>
            <person name="Tillich M."/>
            <person name="Villarreal Aguilar J.C."/>
            <person name="Widiez T."/>
            <person name="Wong G.K."/>
            <person name="Wymore A."/>
            <person name="Zhang Y."/>
            <person name="Zimmer A.D."/>
            <person name="Quatrano R.S."/>
            <person name="Mayer K.F.X."/>
            <person name="Goodstein D."/>
            <person name="Casacuberta J.M."/>
            <person name="Vandepoele K."/>
            <person name="Reski R."/>
            <person name="Cuming A.C."/>
            <person name="Tuskan G.A."/>
            <person name="Maumus F."/>
            <person name="Salse J."/>
            <person name="Schmutz J."/>
            <person name="Rensing S.A."/>
        </authorList>
    </citation>
    <scope>NUCLEOTIDE SEQUENCE [LARGE SCALE GENOMIC DNA]</scope>
    <source>
        <strain evidence="3 4">cv. Gransden 2004</strain>
    </source>
</reference>
<sequence length="33" mass="3872">MEQSPINEKHHTKHKNIFASKPNTLVELKTELE</sequence>
<reference evidence="3" key="3">
    <citation type="submission" date="2020-12" db="UniProtKB">
        <authorList>
            <consortium name="EnsemblPlants"/>
        </authorList>
    </citation>
    <scope>IDENTIFICATION</scope>
</reference>
<dbReference type="AlphaFoldDB" id="A0A2K1JGD7"/>
<gene>
    <name evidence="2" type="ORF">PHYPA_018017</name>
</gene>